<proteinExistence type="predicted"/>
<dbReference type="EMBL" id="QUAE01000006">
    <property type="protein sequence ID" value="REJ09336.1"/>
    <property type="molecule type" value="Genomic_DNA"/>
</dbReference>
<protein>
    <submittedName>
        <fullName evidence="1">Uncharacterized protein</fullName>
    </submittedName>
</protein>
<comment type="caution">
    <text evidence="1">The sequence shown here is derived from an EMBL/GenBank/DDBJ whole genome shotgun (WGS) entry which is preliminary data.</text>
</comment>
<evidence type="ECO:0000313" key="2">
    <source>
        <dbReference type="Proteomes" id="UP000256305"/>
    </source>
</evidence>
<keyword evidence="2" id="KW-1185">Reference proteome</keyword>
<accession>A0A3E0J8Q7</accession>
<sequence>MVDETPQSVSSRRVITRPRKANLFPEPLNSHKSLEIESYTILPFTSIRNRDFIGYKKHFLVGGSAFTLE</sequence>
<reference evidence="1 2" key="1">
    <citation type="submission" date="2018-08" db="EMBL/GenBank/DDBJ databases">
        <title>Genome sequence of Halobacillus trueperi KCTC 3686.</title>
        <authorList>
            <person name="Cho K.H."/>
            <person name="Kwak M.-J."/>
            <person name="Kim B.-Y."/>
            <person name="Chun J."/>
        </authorList>
    </citation>
    <scope>NUCLEOTIDE SEQUENCE [LARGE SCALE GENOMIC DNA]</scope>
    <source>
        <strain evidence="1 2">KCTC 3686</strain>
    </source>
</reference>
<organism evidence="1 2">
    <name type="scientific">Halobacillus trueperi</name>
    <dbReference type="NCBI Taxonomy" id="156205"/>
    <lineage>
        <taxon>Bacteria</taxon>
        <taxon>Bacillati</taxon>
        <taxon>Bacillota</taxon>
        <taxon>Bacilli</taxon>
        <taxon>Bacillales</taxon>
        <taxon>Bacillaceae</taxon>
        <taxon>Halobacillus</taxon>
    </lineage>
</organism>
<dbReference type="Proteomes" id="UP000256305">
    <property type="component" value="Unassembled WGS sequence"/>
</dbReference>
<gene>
    <name evidence="1" type="ORF">DYE48_09585</name>
</gene>
<dbReference type="AlphaFoldDB" id="A0A3E0J8Q7"/>
<name>A0A3E0J8Q7_9BACI</name>
<evidence type="ECO:0000313" key="1">
    <source>
        <dbReference type="EMBL" id="REJ09336.1"/>
    </source>
</evidence>